<dbReference type="Gene3D" id="1.10.10.10">
    <property type="entry name" value="Winged helix-like DNA-binding domain superfamily/Winged helix DNA-binding domain"/>
    <property type="match status" value="1"/>
</dbReference>
<keyword evidence="4 9" id="KW-0489">Methyltransferase</keyword>
<comment type="catalytic activity">
    <reaction evidence="1 9">
        <text>a 4-O-methyl-thymidine in DNA + L-cysteinyl-[protein] = a thymidine in DNA + S-methyl-L-cysteinyl-[protein]</text>
        <dbReference type="Rhea" id="RHEA:53428"/>
        <dbReference type="Rhea" id="RHEA-COMP:10131"/>
        <dbReference type="Rhea" id="RHEA-COMP:10132"/>
        <dbReference type="Rhea" id="RHEA-COMP:13555"/>
        <dbReference type="Rhea" id="RHEA-COMP:13556"/>
        <dbReference type="ChEBI" id="CHEBI:29950"/>
        <dbReference type="ChEBI" id="CHEBI:82612"/>
        <dbReference type="ChEBI" id="CHEBI:137386"/>
        <dbReference type="ChEBI" id="CHEBI:137387"/>
        <dbReference type="EC" id="2.1.1.63"/>
    </reaction>
</comment>
<dbReference type="PROSITE" id="PS00374">
    <property type="entry name" value="MGMT"/>
    <property type="match status" value="1"/>
</dbReference>
<feature type="domain" description="Methylguanine DNA methyltransferase ribonuclease-like" evidence="11">
    <location>
        <begin position="3"/>
        <end position="74"/>
    </location>
</feature>
<comment type="caution">
    <text evidence="12">The sequence shown here is derived from an EMBL/GenBank/DDBJ whole genome shotgun (WGS) entry which is preliminary data.</text>
</comment>
<dbReference type="InterPro" id="IPR036631">
    <property type="entry name" value="MGMT_N_sf"/>
</dbReference>
<evidence type="ECO:0000256" key="1">
    <source>
        <dbReference type="ARBA" id="ARBA00001286"/>
    </source>
</evidence>
<dbReference type="Pfam" id="PF02870">
    <property type="entry name" value="Methyltransf_1N"/>
    <property type="match status" value="1"/>
</dbReference>
<dbReference type="NCBIfam" id="TIGR00589">
    <property type="entry name" value="ogt"/>
    <property type="match status" value="1"/>
</dbReference>
<evidence type="ECO:0000313" key="13">
    <source>
        <dbReference type="Proteomes" id="UP000052052"/>
    </source>
</evidence>
<keyword evidence="5 9" id="KW-0808">Transferase</keyword>
<evidence type="ECO:0000256" key="8">
    <source>
        <dbReference type="ARBA" id="ARBA00049348"/>
    </source>
</evidence>
<feature type="domain" description="Methylated-DNA-[protein]-cysteine S-methyltransferase DNA binding" evidence="10">
    <location>
        <begin position="78"/>
        <end position="158"/>
    </location>
</feature>
<dbReference type="SUPFAM" id="SSF53155">
    <property type="entry name" value="Methylated DNA-protein cysteine methyltransferase domain"/>
    <property type="match status" value="1"/>
</dbReference>
<comment type="subcellular location">
    <subcellularLocation>
        <location evidence="9">Cytoplasm</location>
    </subcellularLocation>
</comment>
<evidence type="ECO:0000256" key="2">
    <source>
        <dbReference type="ARBA" id="ARBA00008711"/>
    </source>
</evidence>
<keyword evidence="7 9" id="KW-0234">DNA repair</keyword>
<comment type="catalytic activity">
    <reaction evidence="8 9">
        <text>a 6-O-methyl-2'-deoxyguanosine in DNA + L-cysteinyl-[protein] = S-methyl-L-cysteinyl-[protein] + a 2'-deoxyguanosine in DNA</text>
        <dbReference type="Rhea" id="RHEA:24000"/>
        <dbReference type="Rhea" id="RHEA-COMP:10131"/>
        <dbReference type="Rhea" id="RHEA-COMP:10132"/>
        <dbReference type="Rhea" id="RHEA-COMP:11367"/>
        <dbReference type="Rhea" id="RHEA-COMP:11368"/>
        <dbReference type="ChEBI" id="CHEBI:29950"/>
        <dbReference type="ChEBI" id="CHEBI:82612"/>
        <dbReference type="ChEBI" id="CHEBI:85445"/>
        <dbReference type="ChEBI" id="CHEBI:85448"/>
        <dbReference type="EC" id="2.1.1.63"/>
    </reaction>
</comment>
<evidence type="ECO:0000256" key="7">
    <source>
        <dbReference type="ARBA" id="ARBA00023204"/>
    </source>
</evidence>
<evidence type="ECO:0000256" key="3">
    <source>
        <dbReference type="ARBA" id="ARBA00022490"/>
    </source>
</evidence>
<dbReference type="GO" id="GO:0006307">
    <property type="term" value="P:DNA alkylation repair"/>
    <property type="evidence" value="ECO:0007669"/>
    <property type="project" value="UniProtKB-UniRule"/>
</dbReference>
<dbReference type="OrthoDB" id="9802228at2"/>
<dbReference type="EMBL" id="LDJL01000016">
    <property type="protein sequence ID" value="KRG68194.1"/>
    <property type="molecule type" value="Genomic_DNA"/>
</dbReference>
<dbReference type="GO" id="GO:0032259">
    <property type="term" value="P:methylation"/>
    <property type="evidence" value="ECO:0007669"/>
    <property type="project" value="UniProtKB-KW"/>
</dbReference>
<reference evidence="12 13" key="1">
    <citation type="submission" date="2015-05" db="EMBL/GenBank/DDBJ databases">
        <title>Genome sequencing and analysis of members of genus Stenotrophomonas.</title>
        <authorList>
            <person name="Patil P.P."/>
            <person name="Midha S."/>
            <person name="Patil P.B."/>
        </authorList>
    </citation>
    <scope>NUCLEOTIDE SEQUENCE [LARGE SCALE GENOMIC DNA]</scope>
    <source>
        <strain evidence="12 13">DSM 21858</strain>
    </source>
</reference>
<dbReference type="STRING" id="344882.ABB29_14205"/>
<evidence type="ECO:0000259" key="10">
    <source>
        <dbReference type="Pfam" id="PF01035"/>
    </source>
</evidence>
<protein>
    <recommendedName>
        <fullName evidence="9">Methylated-DNA--protein-cysteine methyltransferase</fullName>
        <ecNumber evidence="9">2.1.1.63</ecNumber>
    </recommendedName>
    <alternativeName>
        <fullName evidence="9">6-O-methylguanine-DNA methyltransferase</fullName>
        <shortName evidence="9">MGMT</shortName>
    </alternativeName>
    <alternativeName>
        <fullName evidence="9">O-6-methylguanine-DNA-alkyltransferase</fullName>
    </alternativeName>
</protein>
<evidence type="ECO:0000256" key="6">
    <source>
        <dbReference type="ARBA" id="ARBA00022763"/>
    </source>
</evidence>
<dbReference type="GO" id="GO:0005737">
    <property type="term" value="C:cytoplasm"/>
    <property type="evidence" value="ECO:0007669"/>
    <property type="project" value="UniProtKB-SubCell"/>
</dbReference>
<comment type="similarity">
    <text evidence="2 9">Belongs to the MGMT family.</text>
</comment>
<evidence type="ECO:0000256" key="4">
    <source>
        <dbReference type="ARBA" id="ARBA00022603"/>
    </source>
</evidence>
<comment type="function">
    <text evidence="9">Involved in the cellular defense against the biological effects of O6-methylguanine (O6-MeG) and O4-methylthymine (O4-MeT) in DNA. Repairs the methylated nucleobase in DNA by stoichiometrically transferring the methyl group to a cysteine residue in the enzyme. This is a suicide reaction: the enzyme is irreversibly inactivated.</text>
</comment>
<dbReference type="AlphaFoldDB" id="A0A0R0CP64"/>
<keyword evidence="3 9" id="KW-0963">Cytoplasm</keyword>
<dbReference type="InterPro" id="IPR036217">
    <property type="entry name" value="MethylDNA_cys_MeTrfase_DNAb"/>
</dbReference>
<comment type="miscellaneous">
    <text evidence="9">This enzyme catalyzes only one turnover and therefore is not strictly catalytic. According to one definition, an enzyme is a biocatalyst that acts repeatedly and over many reaction cycles.</text>
</comment>
<sequence length="171" mass="18943">MTIYYQTIPSPVGDLLIAADDHGLRLIEFPDPRHPMAKPEQWQSGEHPLLVETRRQLDEYFSGQRERFDLPLAPEGTAFQQQVWMSLRDIGYGQTISYRQLAERIGNVKAMRAVGAANGRNPLPIVVPCHRVIGADGSLTGFGGGLPTKQFLLQLEGALPRSQPAADLFAH</sequence>
<keyword evidence="6 9" id="KW-0227">DNA damage</keyword>
<accession>A0A0R0CP64</accession>
<dbReference type="SUPFAM" id="SSF46767">
    <property type="entry name" value="Methylated DNA-protein cysteine methyltransferase, C-terminal domain"/>
    <property type="match status" value="1"/>
</dbReference>
<dbReference type="CDD" id="cd06445">
    <property type="entry name" value="ATase"/>
    <property type="match status" value="1"/>
</dbReference>
<dbReference type="PANTHER" id="PTHR10815:SF5">
    <property type="entry name" value="METHYLATED-DNA--PROTEIN-CYSTEINE METHYLTRANSFERASE"/>
    <property type="match status" value="1"/>
</dbReference>
<dbReference type="InterPro" id="IPR036388">
    <property type="entry name" value="WH-like_DNA-bd_sf"/>
</dbReference>
<evidence type="ECO:0000313" key="12">
    <source>
        <dbReference type="EMBL" id="KRG68194.1"/>
    </source>
</evidence>
<dbReference type="PATRIC" id="fig|344882.3.peg.1227"/>
<dbReference type="InterPro" id="IPR001497">
    <property type="entry name" value="MethylDNA_cys_MeTrfase_AS"/>
</dbReference>
<dbReference type="Pfam" id="PF01035">
    <property type="entry name" value="DNA_binding_1"/>
    <property type="match status" value="1"/>
</dbReference>
<dbReference type="InterPro" id="IPR014048">
    <property type="entry name" value="MethylDNA_cys_MeTrfase_DNA-bd"/>
</dbReference>
<dbReference type="PANTHER" id="PTHR10815">
    <property type="entry name" value="METHYLATED-DNA--PROTEIN-CYSTEINE METHYLTRANSFERASE"/>
    <property type="match status" value="1"/>
</dbReference>
<dbReference type="InterPro" id="IPR008332">
    <property type="entry name" value="MethylG_MeTrfase_N"/>
</dbReference>
<dbReference type="EC" id="2.1.1.63" evidence="9"/>
<evidence type="ECO:0000256" key="9">
    <source>
        <dbReference type="HAMAP-Rule" id="MF_00772"/>
    </source>
</evidence>
<dbReference type="GO" id="GO:0003908">
    <property type="term" value="F:methylated-DNA-[protein]-cysteine S-methyltransferase activity"/>
    <property type="evidence" value="ECO:0007669"/>
    <property type="project" value="UniProtKB-UniRule"/>
</dbReference>
<evidence type="ECO:0000259" key="11">
    <source>
        <dbReference type="Pfam" id="PF02870"/>
    </source>
</evidence>
<feature type="active site" description="Nucleophile; methyl group acceptor" evidence="9">
    <location>
        <position position="129"/>
    </location>
</feature>
<keyword evidence="13" id="KW-1185">Reference proteome</keyword>
<dbReference type="InterPro" id="IPR023546">
    <property type="entry name" value="MGMT"/>
</dbReference>
<evidence type="ECO:0000256" key="5">
    <source>
        <dbReference type="ARBA" id="ARBA00022679"/>
    </source>
</evidence>
<proteinExistence type="inferred from homology"/>
<organism evidence="12 13">
    <name type="scientific">Pseudoxanthomonas dokdonensis</name>
    <dbReference type="NCBI Taxonomy" id="344882"/>
    <lineage>
        <taxon>Bacteria</taxon>
        <taxon>Pseudomonadati</taxon>
        <taxon>Pseudomonadota</taxon>
        <taxon>Gammaproteobacteria</taxon>
        <taxon>Lysobacterales</taxon>
        <taxon>Lysobacteraceae</taxon>
        <taxon>Pseudoxanthomonas</taxon>
    </lineage>
</organism>
<dbReference type="HAMAP" id="MF_00772">
    <property type="entry name" value="OGT"/>
    <property type="match status" value="1"/>
</dbReference>
<dbReference type="FunFam" id="1.10.10.10:FF:000214">
    <property type="entry name" value="Methylated-DNA--protein-cysteine methyltransferase"/>
    <property type="match status" value="1"/>
</dbReference>
<dbReference type="Proteomes" id="UP000052052">
    <property type="component" value="Unassembled WGS sequence"/>
</dbReference>
<name>A0A0R0CP64_9GAMM</name>
<dbReference type="Gene3D" id="3.30.160.70">
    <property type="entry name" value="Methylated DNA-protein cysteine methyltransferase domain"/>
    <property type="match status" value="1"/>
</dbReference>
<dbReference type="RefSeq" id="WP_057660207.1">
    <property type="nucleotide sequence ID" value="NZ_LDJL01000016.1"/>
</dbReference>
<gene>
    <name evidence="12" type="ORF">ABB29_14205</name>
</gene>